<dbReference type="Gene3D" id="3.40.50.300">
    <property type="entry name" value="P-loop containing nucleotide triphosphate hydrolases"/>
    <property type="match status" value="1"/>
</dbReference>
<dbReference type="InterPro" id="IPR027417">
    <property type="entry name" value="P-loop_NTPase"/>
</dbReference>
<keyword evidence="8" id="KW-1185">Reference proteome</keyword>
<evidence type="ECO:0000256" key="2">
    <source>
        <dbReference type="ARBA" id="ARBA00009988"/>
    </source>
</evidence>
<dbReference type="GO" id="GO:0008476">
    <property type="term" value="F:protein-tyrosine sulfotransferase activity"/>
    <property type="evidence" value="ECO:0007669"/>
    <property type="project" value="UniProtKB-EC"/>
</dbReference>
<evidence type="ECO:0000313" key="9">
    <source>
        <dbReference type="RefSeq" id="XP_022086448.1"/>
    </source>
</evidence>
<dbReference type="OMA" id="VMMDSNH"/>
<dbReference type="SUPFAM" id="SSF52540">
    <property type="entry name" value="P-loop containing nucleoside triphosphate hydrolases"/>
    <property type="match status" value="1"/>
</dbReference>
<evidence type="ECO:0000313" key="8">
    <source>
        <dbReference type="Proteomes" id="UP000694845"/>
    </source>
</evidence>
<gene>
    <name evidence="9 10" type="primary">LOC110977000</name>
</gene>
<comment type="function">
    <text evidence="1 7">Catalyzes the O-sulfation of tyrosine residues within acidic motifs of polypeptides, using 3'-phosphoadenylyl sulfate (PAPS) as cosubstrate.</text>
</comment>
<dbReference type="FunFam" id="3.40.50.300:FF:002853">
    <property type="entry name" value="Protein-tyrosine sulfotransferase"/>
    <property type="match status" value="1"/>
</dbReference>
<dbReference type="Proteomes" id="UP000694845">
    <property type="component" value="Unplaced"/>
</dbReference>
<dbReference type="AlphaFoldDB" id="A0A8B7XZW8"/>
<dbReference type="KEGG" id="aplc:110977000"/>
<keyword evidence="4" id="KW-1015">Disulfide bond</keyword>
<sequence length="377" mass="43058">MAKCVLDRIAKRRLTRLIVLVVLTACVVRGIISVQDKVYYTQKETLHIVFDRNQKEYSYDRNSPLIFVGGVPRSGTTLMRALLDAHPDVRCGEETRVIPDMMRSRAKWMNNQRERDRLLEAGIDDEVMNDAVAAFVLEVMAKHGEPAKRLCNKDPFTLSSLSYLHSVFPNGKYLLMIRDGRATVHSIISRHVGITGYNITSYRDCLTKWNRSIEKMYIQCLEEGPHVCLPVHYEQLVLHSEQWMRTILNFLDIPWSDAVLHHEDAVGKPGGISLSKKERSTDQVIKPINKGALTKWVGHIPVDVLADIDTIAPMLYRLGYDPHAKYPNYEEGRRGMDPTDRGKKEFRMGDKTNLQALQFGKVNHPMEGVVEAQLAYK</sequence>
<protein>
    <recommendedName>
        <fullName evidence="7">Protein-tyrosine sulfotransferase</fullName>
        <ecNumber evidence="7">2.8.2.20</ecNumber>
    </recommendedName>
</protein>
<keyword evidence="3 7" id="KW-0808">Transferase</keyword>
<dbReference type="RefSeq" id="XP_022086449.1">
    <property type="nucleotide sequence ID" value="XM_022230757.1"/>
</dbReference>
<accession>A0A8B7XZW8</accession>
<evidence type="ECO:0000256" key="3">
    <source>
        <dbReference type="ARBA" id="ARBA00022679"/>
    </source>
</evidence>
<proteinExistence type="inferred from homology"/>
<comment type="similarity">
    <text evidence="2 7">Belongs to the protein sulfotransferase family.</text>
</comment>
<evidence type="ECO:0000256" key="7">
    <source>
        <dbReference type="RuleBase" id="RU365018"/>
    </source>
</evidence>
<dbReference type="EC" id="2.8.2.20" evidence="7"/>
<evidence type="ECO:0000256" key="6">
    <source>
        <dbReference type="ARBA" id="ARBA00048460"/>
    </source>
</evidence>
<keyword evidence="5" id="KW-0325">Glycoprotein</keyword>
<name>A0A8B7XZW8_ACAPL</name>
<evidence type="ECO:0000256" key="5">
    <source>
        <dbReference type="ARBA" id="ARBA00023180"/>
    </source>
</evidence>
<evidence type="ECO:0000313" key="10">
    <source>
        <dbReference type="RefSeq" id="XP_022086449.1"/>
    </source>
</evidence>
<organism evidence="8 9">
    <name type="scientific">Acanthaster planci</name>
    <name type="common">Crown-of-thorns starfish</name>
    <dbReference type="NCBI Taxonomy" id="133434"/>
    <lineage>
        <taxon>Eukaryota</taxon>
        <taxon>Metazoa</taxon>
        <taxon>Echinodermata</taxon>
        <taxon>Eleutherozoa</taxon>
        <taxon>Asterozoa</taxon>
        <taxon>Asteroidea</taxon>
        <taxon>Valvatacea</taxon>
        <taxon>Valvatida</taxon>
        <taxon>Acanthasteridae</taxon>
        <taxon>Acanthaster</taxon>
    </lineage>
</organism>
<dbReference type="PANTHER" id="PTHR12788">
    <property type="entry name" value="PROTEIN-TYROSINE SULFOTRANSFERASE 2"/>
    <property type="match status" value="1"/>
</dbReference>
<dbReference type="Pfam" id="PF13469">
    <property type="entry name" value="Sulfotransfer_3"/>
    <property type="match status" value="1"/>
</dbReference>
<dbReference type="GO" id="GO:0005794">
    <property type="term" value="C:Golgi apparatus"/>
    <property type="evidence" value="ECO:0007669"/>
    <property type="project" value="TreeGrafter"/>
</dbReference>
<dbReference type="RefSeq" id="XP_022086448.1">
    <property type="nucleotide sequence ID" value="XM_022230756.1"/>
</dbReference>
<dbReference type="GeneID" id="110977000"/>
<evidence type="ECO:0000256" key="1">
    <source>
        <dbReference type="ARBA" id="ARBA00003886"/>
    </source>
</evidence>
<reference evidence="9 10" key="1">
    <citation type="submission" date="2025-04" db="UniProtKB">
        <authorList>
            <consortium name="RefSeq"/>
        </authorList>
    </citation>
    <scope>IDENTIFICATION</scope>
</reference>
<dbReference type="OrthoDB" id="545675at2759"/>
<evidence type="ECO:0000256" key="4">
    <source>
        <dbReference type="ARBA" id="ARBA00023157"/>
    </source>
</evidence>
<dbReference type="InterPro" id="IPR026634">
    <property type="entry name" value="TPST-like"/>
</dbReference>
<dbReference type="PANTHER" id="PTHR12788:SF10">
    <property type="entry name" value="PROTEIN-TYROSINE SULFOTRANSFERASE"/>
    <property type="match status" value="1"/>
</dbReference>
<comment type="catalytic activity">
    <reaction evidence="6 7">
        <text>L-tyrosyl-[protein] + 3'-phosphoadenylyl sulfate = O-sulfo-L-tyrosine-[protein] + adenosine 3',5'-bisphosphate + H(+)</text>
        <dbReference type="Rhea" id="RHEA:16801"/>
        <dbReference type="Rhea" id="RHEA-COMP:10136"/>
        <dbReference type="Rhea" id="RHEA-COMP:11688"/>
        <dbReference type="ChEBI" id="CHEBI:15378"/>
        <dbReference type="ChEBI" id="CHEBI:46858"/>
        <dbReference type="ChEBI" id="CHEBI:58339"/>
        <dbReference type="ChEBI" id="CHEBI:58343"/>
        <dbReference type="ChEBI" id="CHEBI:65286"/>
        <dbReference type="EC" id="2.8.2.20"/>
    </reaction>
</comment>